<feature type="signal peptide" evidence="3">
    <location>
        <begin position="1"/>
        <end position="30"/>
    </location>
</feature>
<comment type="caution">
    <text evidence="5">The sequence shown here is derived from an EMBL/GenBank/DDBJ whole genome shotgun (WGS) entry which is preliminary data.</text>
</comment>
<feature type="domain" description="ARB-07466-like C-terminal" evidence="4">
    <location>
        <begin position="216"/>
        <end position="326"/>
    </location>
</feature>
<protein>
    <recommendedName>
        <fullName evidence="4">ARB-07466-like C-terminal domain-containing protein</fullName>
    </recommendedName>
</protein>
<evidence type="ECO:0000313" key="6">
    <source>
        <dbReference type="Proteomes" id="UP000317043"/>
    </source>
</evidence>
<reference evidence="5 6" key="1">
    <citation type="submission" date="2019-06" db="EMBL/GenBank/DDBJ databases">
        <title>Sequencing the genomes of 1000 actinobacteria strains.</title>
        <authorList>
            <person name="Klenk H.-P."/>
        </authorList>
    </citation>
    <scope>NUCLEOTIDE SEQUENCE [LARGE SCALE GENOMIC DNA]</scope>
    <source>
        <strain evidence="5 6">DSM 45928</strain>
    </source>
</reference>
<dbReference type="Gene3D" id="6.10.250.3150">
    <property type="match status" value="1"/>
</dbReference>
<dbReference type="Pfam" id="PF26571">
    <property type="entry name" value="VldE"/>
    <property type="match status" value="1"/>
</dbReference>
<keyword evidence="1" id="KW-0175">Coiled coil</keyword>
<evidence type="ECO:0000256" key="2">
    <source>
        <dbReference type="SAM" id="MobiDB-lite"/>
    </source>
</evidence>
<evidence type="ECO:0000256" key="1">
    <source>
        <dbReference type="SAM" id="Coils"/>
    </source>
</evidence>
<keyword evidence="6" id="KW-1185">Reference proteome</keyword>
<evidence type="ECO:0000313" key="5">
    <source>
        <dbReference type="EMBL" id="TQL76163.1"/>
    </source>
</evidence>
<dbReference type="OrthoDB" id="2989771at2"/>
<dbReference type="AlphaFoldDB" id="A0A543AUA1"/>
<proteinExistence type="predicted"/>
<organism evidence="5 6">
    <name type="scientific">Stackebrandtia endophytica</name>
    <dbReference type="NCBI Taxonomy" id="1496996"/>
    <lineage>
        <taxon>Bacteria</taxon>
        <taxon>Bacillati</taxon>
        <taxon>Actinomycetota</taxon>
        <taxon>Actinomycetes</taxon>
        <taxon>Glycomycetales</taxon>
        <taxon>Glycomycetaceae</taxon>
        <taxon>Stackebrandtia</taxon>
    </lineage>
</organism>
<name>A0A543AUA1_9ACTN</name>
<feature type="chain" id="PRO_5021907531" description="ARB-07466-like C-terminal domain-containing protein" evidence="3">
    <location>
        <begin position="31"/>
        <end position="335"/>
    </location>
</feature>
<dbReference type="EMBL" id="VFOW01000001">
    <property type="protein sequence ID" value="TQL76163.1"/>
    <property type="molecule type" value="Genomic_DNA"/>
</dbReference>
<feature type="coiled-coil region" evidence="1">
    <location>
        <begin position="43"/>
        <end position="84"/>
    </location>
</feature>
<sequence>MTDTPFKRRLAVVVSGLCAFLMLVPVAAHADPDTDEQGIDSALSEAIDDYIEAEDALNTAEARQDDLNDSIKDTKDSIETLTSEVNDFAVAAYLNGGIPSTMSVLAVGDPTSAIDGLSTLSYLGDQSGAKLQELIDAQVTLEAEELALEDEIQAAADALADIRDARDAAAAAIAADGTGSSPGPQGGNARVPDAAPRNTDGSWPYESCSVPDPTTGGCITARTDHALKQAIMAGFDRYTKCYRSAEDGGEHPRGRACDFSVDVGGFVGYATGESKTYGDNLAYWFVQHADLLGVKYVIWFNEIWEPAAGGWRYYPGCGGGSPSCDHTDHVHLSML</sequence>
<accession>A0A543AUA1</accession>
<keyword evidence="3" id="KW-0732">Signal</keyword>
<dbReference type="Proteomes" id="UP000317043">
    <property type="component" value="Unassembled WGS sequence"/>
</dbReference>
<dbReference type="InterPro" id="IPR058593">
    <property type="entry name" value="ARB_07466-like_C"/>
</dbReference>
<feature type="region of interest" description="Disordered" evidence="2">
    <location>
        <begin position="173"/>
        <end position="208"/>
    </location>
</feature>
<evidence type="ECO:0000256" key="3">
    <source>
        <dbReference type="SAM" id="SignalP"/>
    </source>
</evidence>
<dbReference type="InParanoid" id="A0A543AUA1"/>
<evidence type="ECO:0000259" key="4">
    <source>
        <dbReference type="Pfam" id="PF26571"/>
    </source>
</evidence>
<gene>
    <name evidence="5" type="ORF">FB566_1684</name>
</gene>
<dbReference type="RefSeq" id="WP_142037142.1">
    <property type="nucleotide sequence ID" value="NZ_JBHTGS010000001.1"/>
</dbReference>